<keyword evidence="2" id="KW-1185">Reference proteome</keyword>
<dbReference type="AlphaFoldDB" id="A0A848DGI6"/>
<name>A0A848DGI6_9PSEU</name>
<evidence type="ECO:0000313" key="1">
    <source>
        <dbReference type="EMBL" id="NMH91686.1"/>
    </source>
</evidence>
<dbReference type="EMBL" id="JAAXKZ010000022">
    <property type="protein sequence ID" value="NMH91686.1"/>
    <property type="molecule type" value="Genomic_DNA"/>
</dbReference>
<protein>
    <submittedName>
        <fullName evidence="1">Uncharacterized protein</fullName>
    </submittedName>
</protein>
<organism evidence="1 2">
    <name type="scientific">Pseudonocardia bannensis</name>
    <dbReference type="NCBI Taxonomy" id="630973"/>
    <lineage>
        <taxon>Bacteria</taxon>
        <taxon>Bacillati</taxon>
        <taxon>Actinomycetota</taxon>
        <taxon>Actinomycetes</taxon>
        <taxon>Pseudonocardiales</taxon>
        <taxon>Pseudonocardiaceae</taxon>
        <taxon>Pseudonocardia</taxon>
    </lineage>
</organism>
<comment type="caution">
    <text evidence="1">The sequence shown here is derived from an EMBL/GenBank/DDBJ whole genome shotgun (WGS) entry which is preliminary data.</text>
</comment>
<proteinExistence type="predicted"/>
<dbReference type="RefSeq" id="WP_169412019.1">
    <property type="nucleotide sequence ID" value="NZ_JAAXKZ010000022.1"/>
</dbReference>
<sequence>MLMALLDLELHGGRAIDGIGGRIAGSAGCDPERCAGSRIGGSRRPCEPSGGHRPN</sequence>
<dbReference type="Proteomes" id="UP000586918">
    <property type="component" value="Unassembled WGS sequence"/>
</dbReference>
<evidence type="ECO:0000313" key="2">
    <source>
        <dbReference type="Proteomes" id="UP000586918"/>
    </source>
</evidence>
<reference evidence="1 2" key="1">
    <citation type="submission" date="2020-04" db="EMBL/GenBank/DDBJ databases">
        <authorList>
            <person name="Klaysubun C."/>
            <person name="Duangmal K."/>
            <person name="Lipun K."/>
        </authorList>
    </citation>
    <scope>NUCLEOTIDE SEQUENCE [LARGE SCALE GENOMIC DNA]</scope>
    <source>
        <strain evidence="1 2">DSM 45300</strain>
    </source>
</reference>
<accession>A0A848DGI6</accession>
<gene>
    <name evidence="1" type="ORF">HF519_08855</name>
</gene>